<dbReference type="InterPro" id="IPR000792">
    <property type="entry name" value="Tscrpt_reg_LuxR_C"/>
</dbReference>
<keyword evidence="4" id="KW-1185">Reference proteome</keyword>
<dbReference type="Proteomes" id="UP000431826">
    <property type="component" value="Unassembled WGS sequence"/>
</dbReference>
<dbReference type="InterPro" id="IPR011990">
    <property type="entry name" value="TPR-like_helical_dom_sf"/>
</dbReference>
<dbReference type="Pfam" id="PF00196">
    <property type="entry name" value="GerE"/>
    <property type="match status" value="1"/>
</dbReference>
<dbReference type="AlphaFoldDB" id="A0A640UIE0"/>
<gene>
    <name evidence="3" type="ORF">Stube_02200</name>
</gene>
<evidence type="ECO:0000313" key="3">
    <source>
        <dbReference type="EMBL" id="GFE35547.1"/>
    </source>
</evidence>
<sequence length="612" mass="66002">MSPDAETPARPSEGEVINSSSPREGSGSHYRTARLLHDQDRPLEEVAGHLLAAEPDGRDWVAGALRAAARLAAARGDAERTVAYLRRALREPPVSGQEGLLAELGRAEAPAHPAAAVRHLSAALNALSTVLARLELVPVLADALERSQRGCQAAELLDREARSLTAKDRPADEAVFGLRLQRVLIELEDLNRRPRRGGRPAGLSADGDRTRERAAAAVQSVLAVGRPAEAATVAAYARDALDGPLPQDDVITRAMALGALALVWCDEPAETAQALDRLSEQTQWCDAAAAQTLIAMGRCEVAYRTGRLPAALDAGRRWLDLASASRGNPMIPLALAGVLRVLLETGRRAEAESLLSLAEPERYGDVWQWTHLLEARARMRLADGDFADALEDLQECGRRQVAWQQDNPAILPWRSLAALAHLALGRSGQATRLAHQELEQAQSWGTPRTLGVSLRTVAVTVRGRQGLRQLEDSVGLLEEAGATLEQARSLVEYGTLRCEAGHVRLGRETVRRGLELARQCGAVGLADLAGERLRAFGARPRRAHPAGSSALTDRECRVAVLAARGLTNREIADTLFITRRTVENHLTSGFRKLGVTGRRELAPLLDLGDEPT</sequence>
<dbReference type="OrthoDB" id="3178131at2"/>
<dbReference type="SUPFAM" id="SSF46894">
    <property type="entry name" value="C-terminal effector domain of the bipartite response regulators"/>
    <property type="match status" value="1"/>
</dbReference>
<dbReference type="SUPFAM" id="SSF48452">
    <property type="entry name" value="TPR-like"/>
    <property type="match status" value="1"/>
</dbReference>
<dbReference type="EMBL" id="BLIR01000001">
    <property type="protein sequence ID" value="GFE35547.1"/>
    <property type="molecule type" value="Genomic_DNA"/>
</dbReference>
<reference evidence="3 4" key="1">
    <citation type="submission" date="2019-12" db="EMBL/GenBank/DDBJ databases">
        <title>Whole genome shotgun sequence of Streptomyces tubercidicus NBRC 13090.</title>
        <authorList>
            <person name="Ichikawa N."/>
            <person name="Kimura A."/>
            <person name="Kitahashi Y."/>
            <person name="Komaki H."/>
            <person name="Tamura T."/>
        </authorList>
    </citation>
    <scope>NUCLEOTIDE SEQUENCE [LARGE SCALE GENOMIC DNA]</scope>
    <source>
        <strain evidence="3 4">NBRC 13090</strain>
    </source>
</reference>
<dbReference type="PRINTS" id="PR00038">
    <property type="entry name" value="HTHLUXR"/>
</dbReference>
<feature type="region of interest" description="Disordered" evidence="1">
    <location>
        <begin position="1"/>
        <end position="33"/>
    </location>
</feature>
<comment type="caution">
    <text evidence="3">The sequence shown here is derived from an EMBL/GenBank/DDBJ whole genome shotgun (WGS) entry which is preliminary data.</text>
</comment>
<protein>
    <recommendedName>
        <fullName evidence="2">HTH luxR-type domain-containing protein</fullName>
    </recommendedName>
</protein>
<dbReference type="GO" id="GO:0006355">
    <property type="term" value="P:regulation of DNA-templated transcription"/>
    <property type="evidence" value="ECO:0007669"/>
    <property type="project" value="InterPro"/>
</dbReference>
<dbReference type="SMART" id="SM00421">
    <property type="entry name" value="HTH_LUXR"/>
    <property type="match status" value="1"/>
</dbReference>
<accession>A0A640UIE0</accession>
<evidence type="ECO:0000313" key="4">
    <source>
        <dbReference type="Proteomes" id="UP000431826"/>
    </source>
</evidence>
<dbReference type="InterPro" id="IPR016032">
    <property type="entry name" value="Sig_transdc_resp-reg_C-effctor"/>
</dbReference>
<dbReference type="InterPro" id="IPR036388">
    <property type="entry name" value="WH-like_DNA-bd_sf"/>
</dbReference>
<dbReference type="RefSeq" id="WP_159742045.1">
    <property type="nucleotide sequence ID" value="NZ_BLIR01000001.1"/>
</dbReference>
<name>A0A640UIE0_9ACTN</name>
<feature type="domain" description="HTH luxR-type" evidence="2">
    <location>
        <begin position="544"/>
        <end position="609"/>
    </location>
</feature>
<dbReference type="GO" id="GO:0003677">
    <property type="term" value="F:DNA binding"/>
    <property type="evidence" value="ECO:0007669"/>
    <property type="project" value="InterPro"/>
</dbReference>
<dbReference type="GeneID" id="96281430"/>
<evidence type="ECO:0000259" key="2">
    <source>
        <dbReference type="PROSITE" id="PS50043"/>
    </source>
</evidence>
<dbReference type="Gene3D" id="1.25.40.10">
    <property type="entry name" value="Tetratricopeptide repeat domain"/>
    <property type="match status" value="1"/>
</dbReference>
<organism evidence="3 4">
    <name type="scientific">Streptomyces tubercidicus</name>
    <dbReference type="NCBI Taxonomy" id="47759"/>
    <lineage>
        <taxon>Bacteria</taxon>
        <taxon>Bacillati</taxon>
        <taxon>Actinomycetota</taxon>
        <taxon>Actinomycetes</taxon>
        <taxon>Kitasatosporales</taxon>
        <taxon>Streptomycetaceae</taxon>
        <taxon>Streptomyces</taxon>
    </lineage>
</organism>
<proteinExistence type="predicted"/>
<evidence type="ECO:0000256" key="1">
    <source>
        <dbReference type="SAM" id="MobiDB-lite"/>
    </source>
</evidence>
<dbReference type="PROSITE" id="PS50043">
    <property type="entry name" value="HTH_LUXR_2"/>
    <property type="match status" value="1"/>
</dbReference>
<dbReference type="Gene3D" id="1.10.10.10">
    <property type="entry name" value="Winged helix-like DNA-binding domain superfamily/Winged helix DNA-binding domain"/>
    <property type="match status" value="1"/>
</dbReference>
<dbReference type="CDD" id="cd06170">
    <property type="entry name" value="LuxR_C_like"/>
    <property type="match status" value="1"/>
</dbReference>